<protein>
    <submittedName>
        <fullName evidence="1">Uncharacterized protein</fullName>
    </submittedName>
</protein>
<evidence type="ECO:0000313" key="2">
    <source>
        <dbReference type="Proteomes" id="UP000829685"/>
    </source>
</evidence>
<dbReference type="EMBL" id="JAFIMR010000032">
    <property type="protein sequence ID" value="KAI1860190.1"/>
    <property type="molecule type" value="Genomic_DNA"/>
</dbReference>
<dbReference type="Gene3D" id="3.30.460.40">
    <property type="match status" value="1"/>
</dbReference>
<comment type="caution">
    <text evidence="1">The sequence shown here is derived from an EMBL/GenBank/DDBJ whole genome shotgun (WGS) entry which is preliminary data.</text>
</comment>
<dbReference type="SUPFAM" id="SSF81301">
    <property type="entry name" value="Nucleotidyltransferase"/>
    <property type="match status" value="1"/>
</dbReference>
<dbReference type="Proteomes" id="UP000829685">
    <property type="component" value="Unassembled WGS sequence"/>
</dbReference>
<accession>A0A9Q0AKR5</accession>
<gene>
    <name evidence="1" type="ORF">JX265_010114</name>
</gene>
<sequence>MSTPKSKPSTVQTRQAILAVAHALGDLKYAVVGGGACAMLGSMRETEDVDFVVPMNGTKNARDRLKRNPIYFEVEKKTLHTSFKSDPKVEIEILTPPVLFKEEFTESTPTIIIKGVKILKPALILNAKCRSMLGRHTDAKKQTDADDILFLLEWCYQNQMLPTGTEVPNATKDFVLYFMSIHGNRKLWEDAGYDFHKGTFPH</sequence>
<evidence type="ECO:0000313" key="1">
    <source>
        <dbReference type="EMBL" id="KAI1860190.1"/>
    </source>
</evidence>
<name>A0A9Q0AKR5_9PEZI</name>
<keyword evidence="2" id="KW-1185">Reference proteome</keyword>
<dbReference type="AlphaFoldDB" id="A0A9Q0AKR5"/>
<dbReference type="InterPro" id="IPR043519">
    <property type="entry name" value="NT_sf"/>
</dbReference>
<reference evidence="1" key="1">
    <citation type="submission" date="2021-03" db="EMBL/GenBank/DDBJ databases">
        <title>Revisited historic fungal species revealed as producer of novel bioactive compounds through whole genome sequencing and comparative genomics.</title>
        <authorList>
            <person name="Vignolle G.A."/>
            <person name="Hochenegger N."/>
            <person name="Mach R.L."/>
            <person name="Mach-Aigner A.R."/>
            <person name="Javad Rahimi M."/>
            <person name="Salim K.A."/>
            <person name="Chan C.M."/>
            <person name="Lim L.B.L."/>
            <person name="Cai F."/>
            <person name="Druzhinina I.S."/>
            <person name="U'Ren J.M."/>
            <person name="Derntl C."/>
        </authorList>
    </citation>
    <scope>NUCLEOTIDE SEQUENCE</scope>
    <source>
        <strain evidence="1">TUCIM 5799</strain>
    </source>
</reference>
<organism evidence="1 2">
    <name type="scientific">Neoarthrinium moseri</name>
    <dbReference type="NCBI Taxonomy" id="1658444"/>
    <lineage>
        <taxon>Eukaryota</taxon>
        <taxon>Fungi</taxon>
        <taxon>Dikarya</taxon>
        <taxon>Ascomycota</taxon>
        <taxon>Pezizomycotina</taxon>
        <taxon>Sordariomycetes</taxon>
        <taxon>Xylariomycetidae</taxon>
        <taxon>Amphisphaeriales</taxon>
        <taxon>Apiosporaceae</taxon>
        <taxon>Neoarthrinium</taxon>
    </lineage>
</organism>
<proteinExistence type="predicted"/>